<keyword evidence="2" id="KW-1185">Reference proteome</keyword>
<gene>
    <name evidence="1" type="ORF">ACFFJD_14555</name>
</gene>
<dbReference type="EMBL" id="JBHLWV010000027">
    <property type="protein sequence ID" value="MFC0316071.1"/>
    <property type="molecule type" value="Genomic_DNA"/>
</dbReference>
<accession>A0ABV6HB05</accession>
<dbReference type="PANTHER" id="PTHR10668">
    <property type="entry name" value="PHYTOENE DEHYDROGENASE"/>
    <property type="match status" value="1"/>
</dbReference>
<dbReference type="RefSeq" id="WP_382365405.1">
    <property type="nucleotide sequence ID" value="NZ_JBHLWV010000027.1"/>
</dbReference>
<dbReference type="InterPro" id="IPR036188">
    <property type="entry name" value="FAD/NAD-bd_sf"/>
</dbReference>
<dbReference type="SUPFAM" id="SSF51905">
    <property type="entry name" value="FAD/NAD(P)-binding domain"/>
    <property type="match status" value="1"/>
</dbReference>
<evidence type="ECO:0000313" key="1">
    <source>
        <dbReference type="EMBL" id="MFC0316071.1"/>
    </source>
</evidence>
<protein>
    <submittedName>
        <fullName evidence="1">Phytoene desaturase family protein</fullName>
    </submittedName>
</protein>
<reference evidence="1 2" key="1">
    <citation type="submission" date="2024-09" db="EMBL/GenBank/DDBJ databases">
        <authorList>
            <person name="Sun Q."/>
            <person name="Mori K."/>
        </authorList>
    </citation>
    <scope>NUCLEOTIDE SEQUENCE [LARGE SCALE GENOMIC DNA]</scope>
    <source>
        <strain evidence="1 2">CCM 7957</strain>
    </source>
</reference>
<comment type="caution">
    <text evidence="1">The sequence shown here is derived from an EMBL/GenBank/DDBJ whole genome shotgun (WGS) entry which is preliminary data.</text>
</comment>
<dbReference type="Gene3D" id="3.50.50.60">
    <property type="entry name" value="FAD/NAD(P)-binding domain"/>
    <property type="match status" value="2"/>
</dbReference>
<evidence type="ECO:0000313" key="2">
    <source>
        <dbReference type="Proteomes" id="UP001589783"/>
    </source>
</evidence>
<name>A0ABV6HB05_9ACTN</name>
<dbReference type="PANTHER" id="PTHR10668:SF105">
    <property type="entry name" value="DEHYDROGENASE-RELATED"/>
    <property type="match status" value="1"/>
</dbReference>
<organism evidence="1 2">
    <name type="scientific">Gordonia phosphorivorans</name>
    <dbReference type="NCBI Taxonomy" id="1056982"/>
    <lineage>
        <taxon>Bacteria</taxon>
        <taxon>Bacillati</taxon>
        <taxon>Actinomycetota</taxon>
        <taxon>Actinomycetes</taxon>
        <taxon>Mycobacteriales</taxon>
        <taxon>Gordoniaceae</taxon>
        <taxon>Gordonia</taxon>
    </lineage>
</organism>
<dbReference type="Pfam" id="PF13450">
    <property type="entry name" value="NAD_binding_8"/>
    <property type="match status" value="1"/>
</dbReference>
<sequence>MDYDDAVVGAGPNGLTAAAVLARAGRRVLVVDAAPTIGGGARTDSAFGAGTRRDVCSAVHPTGFVSPAFADLDLTAHGLRWLLPEYSLVHGYGPEHVLGLARDRGARDAELGREARAWERTVGWAGHAPGLVADVLNAPALPRRPVAAARFAAAAGLPTAALVRGAFRTPPVRTLFAAVAAHSARPLSAAGSAAPGLLLAALAGSGWPVARGGSQAITEALASVVRAHGGTIETDCPISGFEQLSRGARLFFDTSPRVLRAVMGERLPAWYRRRLDGFAYGPGTCKVDFLLSEPIPWRDARYAATATFHLARDVRQVVVTEAEVADGRIPVRPWVLGGEPTRIDPSRAPAGAHLAWAYCHVPAGCTEDMSAAITAEIERCAPGFRDVIVGQIVTTAAEQERYNANNIGGDIGCGATSLTQLMRRPVVSAVPQATPVPGVYLCSAATAPGGGVHGMSGYRAALHALAADRP</sequence>
<proteinExistence type="predicted"/>
<dbReference type="Proteomes" id="UP001589783">
    <property type="component" value="Unassembled WGS sequence"/>
</dbReference>